<dbReference type="InterPro" id="IPR031347">
    <property type="entry name" value="AmpE"/>
</dbReference>
<protein>
    <submittedName>
        <fullName evidence="1">Regulatory protein AmpE</fullName>
    </submittedName>
</protein>
<keyword evidence="2" id="KW-1185">Reference proteome</keyword>
<dbReference type="Pfam" id="PF17113">
    <property type="entry name" value="AmpE"/>
    <property type="match status" value="1"/>
</dbReference>
<evidence type="ECO:0000313" key="2">
    <source>
        <dbReference type="Proteomes" id="UP000254069"/>
    </source>
</evidence>
<organism evidence="1 2">
    <name type="scientific">Shewanella algae</name>
    <dbReference type="NCBI Taxonomy" id="38313"/>
    <lineage>
        <taxon>Bacteria</taxon>
        <taxon>Pseudomonadati</taxon>
        <taxon>Pseudomonadota</taxon>
        <taxon>Gammaproteobacteria</taxon>
        <taxon>Alteromonadales</taxon>
        <taxon>Shewanellaceae</taxon>
        <taxon>Shewanella</taxon>
    </lineage>
</organism>
<dbReference type="AlphaFoldDB" id="A0A2T3GXR5"/>
<dbReference type="STRING" id="38313.GCA_000947195_00415"/>
<gene>
    <name evidence="1" type="primary">ampE</name>
    <name evidence="1" type="ORF">NCTC10738_01188</name>
</gene>
<dbReference type="PANTHER" id="PTHR38684:SF1">
    <property type="entry name" value="PROTEIN AMPE"/>
    <property type="match status" value="1"/>
</dbReference>
<accession>A0A379Z767</accession>
<dbReference type="GO" id="GO:0046677">
    <property type="term" value="P:response to antibiotic"/>
    <property type="evidence" value="ECO:0007669"/>
    <property type="project" value="TreeGrafter"/>
</dbReference>
<accession>A0A2T3GXR5</accession>
<reference evidence="1 2" key="1">
    <citation type="submission" date="2018-06" db="EMBL/GenBank/DDBJ databases">
        <authorList>
            <consortium name="Pathogen Informatics"/>
            <person name="Doyle S."/>
        </authorList>
    </citation>
    <scope>NUCLEOTIDE SEQUENCE [LARGE SCALE GENOMIC DNA]</scope>
    <source>
        <strain evidence="1 2">NCTC10738</strain>
    </source>
</reference>
<name>A0A2T3GXR5_9GAMM</name>
<dbReference type="RefSeq" id="WP_025012050.1">
    <property type="nucleotide sequence ID" value="NZ_AP024610.1"/>
</dbReference>
<dbReference type="GeneID" id="93807491"/>
<proteinExistence type="predicted"/>
<dbReference type="GO" id="GO:0005886">
    <property type="term" value="C:plasma membrane"/>
    <property type="evidence" value="ECO:0007669"/>
    <property type="project" value="TreeGrafter"/>
</dbReference>
<evidence type="ECO:0000313" key="1">
    <source>
        <dbReference type="EMBL" id="SUI56576.1"/>
    </source>
</evidence>
<dbReference type="PANTHER" id="PTHR38684">
    <property type="entry name" value="PROTEIN AMPE"/>
    <property type="match status" value="1"/>
</dbReference>
<dbReference type="NCBIfam" id="NF008219">
    <property type="entry name" value="PRK10987.1"/>
    <property type="match status" value="1"/>
</dbReference>
<dbReference type="Proteomes" id="UP000254069">
    <property type="component" value="Unassembled WGS sequence"/>
</dbReference>
<dbReference type="InterPro" id="IPR052966">
    <property type="entry name" value="Beta-lactamase_Reg"/>
</dbReference>
<sequence>MALFSLLVAIIVERLKLLPARWQLDSGLRWYQKQMFTDSQLGTVGGMILALLLPAVTVAVALWVVNGWFWGLPSLLLWVALAVVCFSHQYQRRLFKRYVQAACRGDVQASFHFAGELDCSECLDAVSERELGSRVGQSVAWLNYRYYGAVALFLILFGPVGAVFYCSVRFFDERRQRLGKEWPVVHTLLYWLDWLPARIIGFGYVLCGHFSNAFPRWCQLALSLDSKPREIVTEVALAAETLPEDEDVPVSVQSTLALLALSKRNSTLLITILSLLTIFGLVS</sequence>
<dbReference type="EMBL" id="UGYO01000001">
    <property type="protein sequence ID" value="SUI56576.1"/>
    <property type="molecule type" value="Genomic_DNA"/>
</dbReference>